<dbReference type="InterPro" id="IPR000801">
    <property type="entry name" value="Esterase-like"/>
</dbReference>
<sequence>MSETVNAPTLMTVPPKFKPAAVFPRDTAPVIRAAEQAAARGPAAVEEFWRAVRRTGTPVVEAAGSPGERTATFLWRGGDELADVILVADRSADARSFERNRMTRVPGSDIWHLTYRMRADWRCSYAVAPVPADGAPPPAGPANEMARVRRARALSAADPADAPAIARWFDALAHSRPDPLARERLDGAWSVASLPDAPAERWRTAPGGAPQGRVDGHGLADAALGNTRTVRVYTPAAQPPQGGWPVAVLLDGEEWWSLPLAPLLDRLIAAGTLPPMLVAMVPALDFATRTRELACHDPFVDFLTGSVLPLLRAEHGGCADPRRTLVAGQSLGGLTALYTAHRAPEHVGRALSQSGSYWWPNVRGTGGDTERMARLLAEAPSLPDRIHLSVGLHEPVLLEPNRRLRDVLRDRGADLHYTEFNGGHDRACWHAGLPDALAALTDDWPARR</sequence>
<reference evidence="6 7" key="1">
    <citation type="submission" date="2020-08" db="EMBL/GenBank/DDBJ databases">
        <title>Sequencing the genomes of 1000 actinobacteria strains.</title>
        <authorList>
            <person name="Klenk H.-P."/>
        </authorList>
    </citation>
    <scope>NUCLEOTIDE SEQUENCE [LARGE SCALE GENOMIC DNA]</scope>
    <source>
        <strain evidence="6 7">DSM 44551</strain>
    </source>
</reference>
<dbReference type="GO" id="GO:0005506">
    <property type="term" value="F:iron ion binding"/>
    <property type="evidence" value="ECO:0007669"/>
    <property type="project" value="InterPro"/>
</dbReference>
<dbReference type="InterPro" id="IPR029058">
    <property type="entry name" value="AB_hydrolase_fold"/>
</dbReference>
<dbReference type="SUPFAM" id="SSF53474">
    <property type="entry name" value="alpha/beta-Hydrolases"/>
    <property type="match status" value="1"/>
</dbReference>
<dbReference type="RefSeq" id="WP_246528339.1">
    <property type="nucleotide sequence ID" value="NZ_BAAAJD010000074.1"/>
</dbReference>
<dbReference type="PANTHER" id="PTHR48098">
    <property type="entry name" value="ENTEROCHELIN ESTERASE-RELATED"/>
    <property type="match status" value="1"/>
</dbReference>
<dbReference type="GO" id="GO:0005975">
    <property type="term" value="P:carbohydrate metabolic process"/>
    <property type="evidence" value="ECO:0007669"/>
    <property type="project" value="UniProtKB-ARBA"/>
</dbReference>
<dbReference type="InterPro" id="IPR050583">
    <property type="entry name" value="Mycobacterial_A85_antigen"/>
</dbReference>
<dbReference type="GO" id="GO:0005737">
    <property type="term" value="C:cytoplasm"/>
    <property type="evidence" value="ECO:0007669"/>
    <property type="project" value="UniProtKB-SubCell"/>
</dbReference>
<dbReference type="Pfam" id="PF11806">
    <property type="entry name" value="Enterochelin_N"/>
    <property type="match status" value="1"/>
</dbReference>
<name>A0A7W8VG41_9ACTN</name>
<gene>
    <name evidence="6" type="ORF">HDA36_004852</name>
</gene>
<dbReference type="Gene3D" id="2.60.40.10">
    <property type="entry name" value="Immunoglobulins"/>
    <property type="match status" value="1"/>
</dbReference>
<feature type="domain" description="Enterochelin esterase N-terminal" evidence="5">
    <location>
        <begin position="72"/>
        <end position="202"/>
    </location>
</feature>
<dbReference type="InterPro" id="IPR013783">
    <property type="entry name" value="Ig-like_fold"/>
</dbReference>
<evidence type="ECO:0000259" key="5">
    <source>
        <dbReference type="Pfam" id="PF11806"/>
    </source>
</evidence>
<comment type="caution">
    <text evidence="6">The sequence shown here is derived from an EMBL/GenBank/DDBJ whole genome shotgun (WGS) entry which is preliminary data.</text>
</comment>
<accession>A0A7W8VG41</accession>
<comment type="subcellular location">
    <subcellularLocation>
        <location evidence="1">Cytoplasm</location>
    </subcellularLocation>
</comment>
<evidence type="ECO:0000313" key="7">
    <source>
        <dbReference type="Proteomes" id="UP000572635"/>
    </source>
</evidence>
<dbReference type="NCBIfam" id="NF007758">
    <property type="entry name" value="PRK10439.1"/>
    <property type="match status" value="1"/>
</dbReference>
<dbReference type="Pfam" id="PF00756">
    <property type="entry name" value="Esterase"/>
    <property type="match status" value="1"/>
</dbReference>
<organism evidence="6 7">
    <name type="scientific">Nocardiopsis composta</name>
    <dbReference type="NCBI Taxonomy" id="157465"/>
    <lineage>
        <taxon>Bacteria</taxon>
        <taxon>Bacillati</taxon>
        <taxon>Actinomycetota</taxon>
        <taxon>Actinomycetes</taxon>
        <taxon>Streptosporangiales</taxon>
        <taxon>Nocardiopsidaceae</taxon>
        <taxon>Nocardiopsis</taxon>
    </lineage>
</organism>
<evidence type="ECO:0000256" key="4">
    <source>
        <dbReference type="ARBA" id="ARBA00024201"/>
    </source>
</evidence>
<keyword evidence="3" id="KW-0378">Hydrolase</keyword>
<evidence type="ECO:0000313" key="6">
    <source>
        <dbReference type="EMBL" id="MBB5434768.1"/>
    </source>
</evidence>
<dbReference type="AlphaFoldDB" id="A0A7W8VG41"/>
<keyword evidence="2" id="KW-0963">Cytoplasm</keyword>
<dbReference type="InterPro" id="IPR021764">
    <property type="entry name" value="Enterochelin_esterase_N"/>
</dbReference>
<comment type="similarity">
    <text evidence="4">Belongs to the Fes family.</text>
</comment>
<dbReference type="GO" id="GO:0006826">
    <property type="term" value="P:iron ion transport"/>
    <property type="evidence" value="ECO:0007669"/>
    <property type="project" value="InterPro"/>
</dbReference>
<dbReference type="InterPro" id="IPR014756">
    <property type="entry name" value="Ig_E-set"/>
</dbReference>
<dbReference type="GO" id="GO:0008849">
    <property type="term" value="F:enterochelin esterase activity"/>
    <property type="evidence" value="ECO:0007669"/>
    <property type="project" value="InterPro"/>
</dbReference>
<proteinExistence type="inferred from homology"/>
<dbReference type="SUPFAM" id="SSF81296">
    <property type="entry name" value="E set domains"/>
    <property type="match status" value="1"/>
</dbReference>
<protein>
    <submittedName>
        <fullName evidence="6">Enterochelin esterase family protein</fullName>
    </submittedName>
</protein>
<keyword evidence="7" id="KW-1185">Reference proteome</keyword>
<dbReference type="Proteomes" id="UP000572635">
    <property type="component" value="Unassembled WGS sequence"/>
</dbReference>
<evidence type="ECO:0000256" key="1">
    <source>
        <dbReference type="ARBA" id="ARBA00004496"/>
    </source>
</evidence>
<dbReference type="PANTHER" id="PTHR48098:SF3">
    <property type="entry name" value="IRON(III) ENTEROBACTIN ESTERASE"/>
    <property type="match status" value="1"/>
</dbReference>
<evidence type="ECO:0000256" key="2">
    <source>
        <dbReference type="ARBA" id="ARBA00022490"/>
    </source>
</evidence>
<dbReference type="Gene3D" id="3.40.50.1820">
    <property type="entry name" value="alpha/beta hydrolase"/>
    <property type="match status" value="1"/>
</dbReference>
<dbReference type="EMBL" id="JACHDB010000001">
    <property type="protein sequence ID" value="MBB5434768.1"/>
    <property type="molecule type" value="Genomic_DNA"/>
</dbReference>
<evidence type="ECO:0000256" key="3">
    <source>
        <dbReference type="ARBA" id="ARBA00022801"/>
    </source>
</evidence>